<dbReference type="InParanoid" id="G8ZX88"/>
<proteinExistence type="inferred from homology"/>
<dbReference type="Pfam" id="PF01974">
    <property type="entry name" value="tRNA_int_endo"/>
    <property type="match status" value="1"/>
</dbReference>
<dbReference type="InterPro" id="IPR006676">
    <property type="entry name" value="tRNA_splic"/>
</dbReference>
<evidence type="ECO:0000256" key="1">
    <source>
        <dbReference type="ARBA" id="ARBA00008078"/>
    </source>
</evidence>
<sequence>MAKGKPNGVRYRYPLPIHPIQLPILVPHNPVSCIYWAYCYVTTINRVTKIHVDITSGKYAHVLVRNAEQMMYLWENGFFGTGQLSRSEPTWIERTVTRINESMGDGSKNLALERITEKRRLQRLEFKRKRVEFEKYILDLRRQGGSIEQETEVLEKQRQALRDFKASQDKDNSEEEIILYNESESLFDDEGGVQPLEALELMPVEAIFLSFALPVLDISIKTLAGRLFDNDTLSYNTLYPLVRQYVAYHHYRSHGWCVRSGIKFGCDYLLYKRGPPFQHAQFCITVLDSEEYHDYTWYSSAARVVGGAKKTLILCYVERMASEERIVELWKNGQFADVFSSFKIGEVIYRRWVPGKNRD</sequence>
<dbReference type="GO" id="GO:0000213">
    <property type="term" value="F:tRNA-intron lyase activity"/>
    <property type="evidence" value="ECO:0007669"/>
    <property type="project" value="UniProtKB-UniRule"/>
</dbReference>
<dbReference type="Gene3D" id="3.40.1350.10">
    <property type="match status" value="1"/>
</dbReference>
<evidence type="ECO:0000256" key="6">
    <source>
        <dbReference type="ARBA" id="ARBA00062061"/>
    </source>
</evidence>
<evidence type="ECO:0000313" key="11">
    <source>
        <dbReference type="EMBL" id="CCE93232.1"/>
    </source>
</evidence>
<dbReference type="FunFam" id="3.40.1350.10:FF:000011">
    <property type="entry name" value="tRNA-splicing endonuclease subunit Sen2"/>
    <property type="match status" value="1"/>
</dbReference>
<evidence type="ECO:0000256" key="5">
    <source>
        <dbReference type="ARBA" id="ARBA00054838"/>
    </source>
</evidence>
<feature type="active site" evidence="9">
    <location>
        <position position="271"/>
    </location>
</feature>
<evidence type="ECO:0000256" key="7">
    <source>
        <dbReference type="ARBA" id="ARBA00071058"/>
    </source>
</evidence>
<evidence type="ECO:0000313" key="12">
    <source>
        <dbReference type="Proteomes" id="UP000005627"/>
    </source>
</evidence>
<dbReference type="InterPro" id="IPR016589">
    <property type="entry name" value="tRNA_splic_SEN2"/>
</dbReference>
<gene>
    <name evidence="11" type="primary">TDEL0F04210</name>
    <name evidence="11" type="ORF">TDEL_0F04210</name>
</gene>
<comment type="subunit">
    <text evidence="6">Heterotetramer composed of SEN2, SEN15, SEN34 and SEN54. Interacts directly with SEN54.</text>
</comment>
<dbReference type="STRING" id="1076872.G8ZX88"/>
<evidence type="ECO:0000256" key="4">
    <source>
        <dbReference type="ARBA" id="ARBA00023239"/>
    </source>
</evidence>
<dbReference type="eggNOG" id="KOG4685">
    <property type="taxonomic scope" value="Eukaryota"/>
</dbReference>
<organism evidence="11 12">
    <name type="scientific">Torulaspora delbrueckii</name>
    <name type="common">Yeast</name>
    <name type="synonym">Candida colliculosa</name>
    <dbReference type="NCBI Taxonomy" id="4950"/>
    <lineage>
        <taxon>Eukaryota</taxon>
        <taxon>Fungi</taxon>
        <taxon>Dikarya</taxon>
        <taxon>Ascomycota</taxon>
        <taxon>Saccharomycotina</taxon>
        <taxon>Saccharomycetes</taxon>
        <taxon>Saccharomycetales</taxon>
        <taxon>Saccharomycetaceae</taxon>
        <taxon>Torulaspora</taxon>
    </lineage>
</organism>
<dbReference type="GO" id="GO:0000379">
    <property type="term" value="P:tRNA-type intron splice site recognition and cleavage"/>
    <property type="evidence" value="ECO:0007669"/>
    <property type="project" value="EnsemblFungi"/>
</dbReference>
<dbReference type="EC" id="4.6.1.16" evidence="2 8"/>
<dbReference type="CDD" id="cd22363">
    <property type="entry name" value="tRNA-intron_lyase_C"/>
    <property type="match status" value="1"/>
</dbReference>
<keyword evidence="4 8" id="KW-0456">Lyase</keyword>
<dbReference type="GO" id="GO:0005741">
    <property type="term" value="C:mitochondrial outer membrane"/>
    <property type="evidence" value="ECO:0007669"/>
    <property type="project" value="EnsemblFungi"/>
</dbReference>
<dbReference type="PANTHER" id="PTHR21227">
    <property type="entry name" value="TRNA-SPLICING ENDONUCLEASE SUBUNIT SEN2"/>
    <property type="match status" value="1"/>
</dbReference>
<reference evidence="11 12" key="1">
    <citation type="journal article" date="2011" name="Proc. Natl. Acad. Sci. U.S.A.">
        <title>Evolutionary erosion of yeast sex chromosomes by mating-type switching accidents.</title>
        <authorList>
            <person name="Gordon J.L."/>
            <person name="Armisen D."/>
            <person name="Proux-Wera E."/>
            <person name="Oheigeartaigh S.S."/>
            <person name="Byrne K.P."/>
            <person name="Wolfe K.H."/>
        </authorList>
    </citation>
    <scope>NUCLEOTIDE SEQUENCE [LARGE SCALE GENOMIC DNA]</scope>
    <source>
        <strain evidence="12">ATCC 10662 / CBS 1146 / NBRC 0425 / NCYC 2629 / NRRL Y-866</strain>
    </source>
</reference>
<accession>G8ZX88</accession>
<evidence type="ECO:0000256" key="8">
    <source>
        <dbReference type="PIRNR" id="PIRNR011789"/>
    </source>
</evidence>
<dbReference type="KEGG" id="tdl:TDEL_0F04210"/>
<evidence type="ECO:0000256" key="2">
    <source>
        <dbReference type="ARBA" id="ARBA00012573"/>
    </source>
</evidence>
<dbReference type="PANTHER" id="PTHR21227:SF0">
    <property type="entry name" value="TRNA-SPLICING ENDONUCLEASE SUBUNIT SEN2"/>
    <property type="match status" value="1"/>
</dbReference>
<dbReference type="GO" id="GO:0000214">
    <property type="term" value="C:tRNA-intron endonuclease complex"/>
    <property type="evidence" value="ECO:0007669"/>
    <property type="project" value="UniProtKB-UniRule"/>
</dbReference>
<dbReference type="InterPro" id="IPR011856">
    <property type="entry name" value="tRNA_endonuc-like_dom_sf"/>
</dbReference>
<feature type="active site" evidence="9">
    <location>
        <position position="279"/>
    </location>
</feature>
<dbReference type="GO" id="GO:0003676">
    <property type="term" value="F:nucleic acid binding"/>
    <property type="evidence" value="ECO:0007669"/>
    <property type="project" value="InterPro"/>
</dbReference>
<dbReference type="SUPFAM" id="SSF53032">
    <property type="entry name" value="tRNA-intron endonuclease catalytic domain-like"/>
    <property type="match status" value="1"/>
</dbReference>
<feature type="active site" evidence="9">
    <location>
        <position position="310"/>
    </location>
</feature>
<dbReference type="AlphaFoldDB" id="G8ZX88"/>
<name>G8ZX88_TORDE</name>
<comment type="similarity">
    <text evidence="1 8">Belongs to the tRNA-intron endonuclease family.</text>
</comment>
<dbReference type="HOGENOM" id="CLU_012847_2_0_1"/>
<dbReference type="RefSeq" id="XP_003682443.1">
    <property type="nucleotide sequence ID" value="XM_003682395.1"/>
</dbReference>
<comment type="function">
    <text evidence="5">Constitutes one of the two catalytic subunit of the tRNA-splicing endonuclease complex, a complex responsible for identification and cleavage of the splice sites in pre-tRNA. It cleaves pre-tRNA at the 5'- and 3'-splice sites to release the intron. The products are an intron and two tRNA half-molecules bearing 2',3'-cyclic phosphate and 5'-OH termini. There are no conserved sequences at the splice sites, but the intron is invariably located at the same site in the gene, placing the splice sites an invariant distance from the constant structural features of the tRNA body. This subunit may anchor the endonuclease complex to the nuclear membrane. Probably carries the active site for 5'-splice site cleavage.</text>
</comment>
<dbReference type="EMBL" id="HE616747">
    <property type="protein sequence ID" value="CCE93232.1"/>
    <property type="molecule type" value="Genomic_DNA"/>
</dbReference>
<dbReference type="FunCoup" id="G8ZX88">
    <property type="interactions" value="86"/>
</dbReference>
<keyword evidence="12" id="KW-1185">Reference proteome</keyword>
<dbReference type="InterPro" id="IPR036167">
    <property type="entry name" value="tRNA_intron_Endo_cat-like_sf"/>
</dbReference>
<dbReference type="OrthoDB" id="10249562at2759"/>
<evidence type="ECO:0000256" key="3">
    <source>
        <dbReference type="ARBA" id="ARBA00022694"/>
    </source>
</evidence>
<evidence type="ECO:0000256" key="9">
    <source>
        <dbReference type="PIRSR" id="PIRSR011789-1"/>
    </source>
</evidence>
<dbReference type="PIRSF" id="PIRSF011789">
    <property type="entry name" value="tRNA_splic_SEN2"/>
    <property type="match status" value="1"/>
</dbReference>
<feature type="domain" description="tRNA intron endonuclease catalytic" evidence="10">
    <location>
        <begin position="243"/>
        <end position="319"/>
    </location>
</feature>
<dbReference type="Proteomes" id="UP000005627">
    <property type="component" value="Chromosome 6"/>
</dbReference>
<dbReference type="NCBIfam" id="TIGR00324">
    <property type="entry name" value="endA"/>
    <property type="match status" value="1"/>
</dbReference>
<keyword evidence="3 8" id="KW-0819">tRNA processing</keyword>
<protein>
    <recommendedName>
        <fullName evidence="7 8">tRNA-splicing endonuclease subunit Sen2</fullName>
        <ecNumber evidence="2 8">4.6.1.16</ecNumber>
    </recommendedName>
</protein>
<dbReference type="InterPro" id="IPR006677">
    <property type="entry name" value="tRNA_intron_Endonuc_cat-like"/>
</dbReference>
<evidence type="ECO:0000259" key="10">
    <source>
        <dbReference type="Pfam" id="PF01974"/>
    </source>
</evidence>
<dbReference type="GeneID" id="11501827"/>